<sequence>MMFSGVPRPWLSDSWQPLICPADLGSSPTFAQYLRPAEFVELCTWQSNSSELVLYLWSSSGPHMPQTPHPLWPPLILYIRSSQRTEFSARSSSRTATRPYDAPWLPAGMYISQGLRRLWGQSGVCYVGLRRWTEGRRGTDLQHVRVTSHLSG</sequence>
<gene>
    <name evidence="1" type="ORF">LX32DRAFT_352442</name>
</gene>
<evidence type="ECO:0000313" key="1">
    <source>
        <dbReference type="EMBL" id="KAK2029564.1"/>
    </source>
</evidence>
<dbReference type="EMBL" id="MU842862">
    <property type="protein sequence ID" value="KAK2029564.1"/>
    <property type="molecule type" value="Genomic_DNA"/>
</dbReference>
<protein>
    <submittedName>
        <fullName evidence="1">Uncharacterized protein</fullName>
    </submittedName>
</protein>
<keyword evidence="2" id="KW-1185">Reference proteome</keyword>
<accession>A0AAD9M1Q9</accession>
<reference evidence="1" key="1">
    <citation type="submission" date="2021-06" db="EMBL/GenBank/DDBJ databases">
        <title>Comparative genomics, transcriptomics and evolutionary studies reveal genomic signatures of adaptation to plant cell wall in hemibiotrophic fungi.</title>
        <authorList>
            <consortium name="DOE Joint Genome Institute"/>
            <person name="Baroncelli R."/>
            <person name="Diaz J.F."/>
            <person name="Benocci T."/>
            <person name="Peng M."/>
            <person name="Battaglia E."/>
            <person name="Haridas S."/>
            <person name="Andreopoulos W."/>
            <person name="Labutti K."/>
            <person name="Pangilinan J."/>
            <person name="Floch G.L."/>
            <person name="Makela M.R."/>
            <person name="Henrissat B."/>
            <person name="Grigoriev I.V."/>
            <person name="Crouch J.A."/>
            <person name="De Vries R.P."/>
            <person name="Sukno S.A."/>
            <person name="Thon M.R."/>
        </authorList>
    </citation>
    <scope>NUCLEOTIDE SEQUENCE</scope>
    <source>
        <strain evidence="1">MAFF235873</strain>
    </source>
</reference>
<evidence type="ECO:0000313" key="2">
    <source>
        <dbReference type="Proteomes" id="UP001232148"/>
    </source>
</evidence>
<name>A0AAD9M1Q9_9PEZI</name>
<dbReference type="Proteomes" id="UP001232148">
    <property type="component" value="Unassembled WGS sequence"/>
</dbReference>
<organism evidence="1 2">
    <name type="scientific">Colletotrichum zoysiae</name>
    <dbReference type="NCBI Taxonomy" id="1216348"/>
    <lineage>
        <taxon>Eukaryota</taxon>
        <taxon>Fungi</taxon>
        <taxon>Dikarya</taxon>
        <taxon>Ascomycota</taxon>
        <taxon>Pezizomycotina</taxon>
        <taxon>Sordariomycetes</taxon>
        <taxon>Hypocreomycetidae</taxon>
        <taxon>Glomerellales</taxon>
        <taxon>Glomerellaceae</taxon>
        <taxon>Colletotrichum</taxon>
        <taxon>Colletotrichum graminicola species complex</taxon>
    </lineage>
</organism>
<proteinExistence type="predicted"/>
<comment type="caution">
    <text evidence="1">The sequence shown here is derived from an EMBL/GenBank/DDBJ whole genome shotgun (WGS) entry which is preliminary data.</text>
</comment>
<dbReference type="AlphaFoldDB" id="A0AAD9M1Q9"/>